<reference evidence="1" key="1">
    <citation type="journal article" date="2020" name="mSystems">
        <title>Genome- and Community-Level Interaction Insights into Carbon Utilization and Element Cycling Functions of Hydrothermarchaeota in Hydrothermal Sediment.</title>
        <authorList>
            <person name="Zhou Z."/>
            <person name="Liu Y."/>
            <person name="Xu W."/>
            <person name="Pan J."/>
            <person name="Luo Z.H."/>
            <person name="Li M."/>
        </authorList>
    </citation>
    <scope>NUCLEOTIDE SEQUENCE [LARGE SCALE GENOMIC DNA]</scope>
    <source>
        <strain evidence="1">SpSt-876</strain>
    </source>
</reference>
<evidence type="ECO:0000313" key="1">
    <source>
        <dbReference type="EMBL" id="HHS51997.1"/>
    </source>
</evidence>
<accession>A0A7C6EAC6</accession>
<organism evidence="1">
    <name type="scientific">candidate division WOR-3 bacterium</name>
    <dbReference type="NCBI Taxonomy" id="2052148"/>
    <lineage>
        <taxon>Bacteria</taxon>
        <taxon>Bacteria division WOR-3</taxon>
    </lineage>
</organism>
<dbReference type="Gene3D" id="3.30.300.20">
    <property type="match status" value="1"/>
</dbReference>
<dbReference type="InterPro" id="IPR036867">
    <property type="entry name" value="R3H_dom_sf"/>
</dbReference>
<dbReference type="Gene3D" id="3.30.1370.50">
    <property type="entry name" value="R3H-like domain"/>
    <property type="match status" value="1"/>
</dbReference>
<dbReference type="InterPro" id="IPR015946">
    <property type="entry name" value="KH_dom-like_a/b"/>
</dbReference>
<comment type="caution">
    <text evidence="1">The sequence shown here is derived from an EMBL/GenBank/DDBJ whole genome shotgun (WGS) entry which is preliminary data.</text>
</comment>
<dbReference type="InterPro" id="IPR038008">
    <property type="entry name" value="Jag_KH"/>
</dbReference>
<dbReference type="EMBL" id="DTLI01000099">
    <property type="protein sequence ID" value="HHS51997.1"/>
    <property type="molecule type" value="Genomic_DNA"/>
</dbReference>
<dbReference type="PANTHER" id="PTHR35800">
    <property type="entry name" value="PROTEIN JAG"/>
    <property type="match status" value="1"/>
</dbReference>
<sequence length="162" mass="18180">MAETTTREQTFDQLAIEIEGVIRDLINFIGVKAKIDVKKTDLGYYANIKSRYSNGLLIGRRGMTLKSIQYLTRAILQRKHENIPGIMVDVSGYRLRRENFLCKKALAVAKIVTETGREMALDLLNDRERASVEKALASIPTVKVYTVGSGTRKNVIIAPSKH</sequence>
<protein>
    <submittedName>
        <fullName evidence="1">KH domain-containing protein</fullName>
    </submittedName>
</protein>
<dbReference type="GO" id="GO:0003723">
    <property type="term" value="F:RNA binding"/>
    <property type="evidence" value="ECO:0007669"/>
    <property type="project" value="InterPro"/>
</dbReference>
<dbReference type="InterPro" id="IPR039247">
    <property type="entry name" value="KhpB"/>
</dbReference>
<dbReference type="CDD" id="cd02414">
    <property type="entry name" value="KH-II_Jag"/>
    <property type="match status" value="1"/>
</dbReference>
<dbReference type="PANTHER" id="PTHR35800:SF1">
    <property type="entry name" value="RNA-BINDING PROTEIN KHPB"/>
    <property type="match status" value="1"/>
</dbReference>
<gene>
    <name evidence="1" type="ORF">ENW73_03885</name>
</gene>
<dbReference type="AlphaFoldDB" id="A0A7C6EAC6"/>
<proteinExistence type="predicted"/>
<name>A0A7C6EAC6_UNCW3</name>